<evidence type="ECO:0000256" key="1">
    <source>
        <dbReference type="ARBA" id="ARBA00022723"/>
    </source>
</evidence>
<gene>
    <name evidence="8" type="ORF">ISN44_As02g005020</name>
</gene>
<keyword evidence="1" id="KW-0479">Metal-binding</keyword>
<organism evidence="8 9">
    <name type="scientific">Arabidopsis suecica</name>
    <name type="common">Swedish thale-cress</name>
    <name type="synonym">Cardaminopsis suecica</name>
    <dbReference type="NCBI Taxonomy" id="45249"/>
    <lineage>
        <taxon>Eukaryota</taxon>
        <taxon>Viridiplantae</taxon>
        <taxon>Streptophyta</taxon>
        <taxon>Embryophyta</taxon>
        <taxon>Tracheophyta</taxon>
        <taxon>Spermatophyta</taxon>
        <taxon>Magnoliopsida</taxon>
        <taxon>eudicotyledons</taxon>
        <taxon>Gunneridae</taxon>
        <taxon>Pentapetalae</taxon>
        <taxon>rosids</taxon>
        <taxon>malvids</taxon>
        <taxon>Brassicales</taxon>
        <taxon>Brassicaceae</taxon>
        <taxon>Camelineae</taxon>
        <taxon>Arabidopsis</taxon>
    </lineage>
</organism>
<feature type="compositionally biased region" description="Acidic residues" evidence="5">
    <location>
        <begin position="151"/>
        <end position="185"/>
    </location>
</feature>
<dbReference type="AlphaFoldDB" id="A0A8T2FX69"/>
<evidence type="ECO:0000256" key="2">
    <source>
        <dbReference type="ARBA" id="ARBA00022771"/>
    </source>
</evidence>
<dbReference type="OrthoDB" id="1700401at2759"/>
<evidence type="ECO:0000259" key="7">
    <source>
        <dbReference type="PROSITE" id="PS50966"/>
    </source>
</evidence>
<feature type="compositionally biased region" description="Low complexity" evidence="5">
    <location>
        <begin position="38"/>
        <end position="49"/>
    </location>
</feature>
<dbReference type="GO" id="GO:0008270">
    <property type="term" value="F:zinc ion binding"/>
    <property type="evidence" value="ECO:0007669"/>
    <property type="project" value="UniProtKB-KW"/>
</dbReference>
<keyword evidence="3" id="KW-0862">Zinc</keyword>
<dbReference type="PANTHER" id="PTHR31973">
    <property type="entry name" value="POLYPROTEIN, PUTATIVE-RELATED"/>
    <property type="match status" value="1"/>
</dbReference>
<dbReference type="Proteomes" id="UP000694251">
    <property type="component" value="Chromosome 2"/>
</dbReference>
<dbReference type="PANTHER" id="PTHR31973:SF195">
    <property type="entry name" value="MUDR FAMILY TRANSPOSASE"/>
    <property type="match status" value="1"/>
</dbReference>
<dbReference type="Pfam" id="PF10551">
    <property type="entry name" value="MULE"/>
    <property type="match status" value="1"/>
</dbReference>
<evidence type="ECO:0000313" key="8">
    <source>
        <dbReference type="EMBL" id="KAG7640628.1"/>
    </source>
</evidence>
<dbReference type="InterPro" id="IPR018289">
    <property type="entry name" value="MULE_transposase_dom"/>
</dbReference>
<feature type="region of interest" description="Disordered" evidence="5">
    <location>
        <begin position="1150"/>
        <end position="1196"/>
    </location>
</feature>
<dbReference type="GO" id="GO:0003676">
    <property type="term" value="F:nucleic acid binding"/>
    <property type="evidence" value="ECO:0007669"/>
    <property type="project" value="InterPro"/>
</dbReference>
<evidence type="ECO:0000256" key="3">
    <source>
        <dbReference type="ARBA" id="ARBA00022833"/>
    </source>
</evidence>
<feature type="region of interest" description="Disordered" evidence="5">
    <location>
        <begin position="1"/>
        <end position="188"/>
    </location>
</feature>
<evidence type="ECO:0000313" key="9">
    <source>
        <dbReference type="Proteomes" id="UP000694251"/>
    </source>
</evidence>
<dbReference type="Pfam" id="PF03108">
    <property type="entry name" value="DBD_Tnp_Mut"/>
    <property type="match status" value="1"/>
</dbReference>
<keyword evidence="9" id="KW-1185">Reference proteome</keyword>
<comment type="caution">
    <text evidence="8">The sequence shown here is derived from an EMBL/GenBank/DDBJ whole genome shotgun (WGS) entry which is preliminary data.</text>
</comment>
<keyword evidence="2 4" id="KW-0863">Zinc-finger</keyword>
<feature type="compositionally biased region" description="Basic residues" evidence="5">
    <location>
        <begin position="8"/>
        <end position="18"/>
    </location>
</feature>
<feature type="domain" description="CCHC-type" evidence="6">
    <location>
        <begin position="1178"/>
        <end position="1192"/>
    </location>
</feature>
<dbReference type="InterPro" id="IPR004332">
    <property type="entry name" value="Transposase_MuDR"/>
</dbReference>
<feature type="domain" description="SWIM-type" evidence="7">
    <location>
        <begin position="1059"/>
        <end position="1100"/>
    </location>
</feature>
<sequence length="1196" mass="135572">MAAGGKGKSSRGRGRGRGRVRESSTGVQVFQGKNPVLGSSGHRASSHSSNPNSATQSHRSRPSQYPPATVPQTTPPQTTLTPTNSPQPLLSGSQQPPPVHRNLPPTRQRQAPTSQQQPPTCQQKAPSRQHQSLGLQQQPRQTEQQNPNNHEEEDGVEDWEEDGEEDGEEEEEEEEDPNSPEEDNPNVDYQDLLDSLLALPGLQQLPLLSEKPIPGVETLWFNRHKGKLSRVIAGIFRRKFDGPYFIWKEERLKRPVTFGEVFIATHTRADGSFVDQKSQQVGEAYAKSLEERMSEIDRDGPQISDNYSQHSTQRTLSLEEKIFLKCTHKDGKGNPYGLGSLVETLNKRKRKECYASSSTSTIVDLQDQLQKKISKHEAQNAKRDEEHRQYQYRMEKLLLFMKEKDLELAAFLSSDNPARAAGRVTVELKVAGRVTDELEVIMLELYSVCGLWKLTNNMTWEFELDIELGASLVLIDEHITYHALVDILVEDFQIDSSTNSLKLSYKLVSTSTTIQSHPLYIRNDRQLATFMHKFSQSGGLLQLCLTVEQISVIVEQAETTSNPFVSHSVPNAHAETTSNPFASHSASTTQPRLTSRIIEACVSETSSILDQQYSSSAFSTGLSDADSLFIGKIFKDKDEMVFTLRMFAVKHSFEFHIVKSDLTRYVLHCIDENCSWRLRATRAGGSESYVIRKYVSHHSCDSSLRNVSHRQASARTLGRLISNHFEGGKLPLRPKQQIEIFRKDHGVGINYSKAWRVQEHAAELARGLPDDSFEVLPRWFHKVQVTNPGSITFFKKDSANKFKYAFLAFGASIRGYKLMRKVISIDGAHLTSKFKGTLLGASAQDENFNFYPIAFAIVDSENDASWDLFLKCLLNIIPDENDLVFVSDRAAFIASRLSGNYPLAHHGLCTFHLQKNLETHFRGSSLIPVYYAASRVYTKTEFDSLFWEITNSDKKLAQYLWEVDVRKWSRAYSPSNRYNIMTSNLAESVNALLKQNREYPIVCLFESIRSIMTRWFNERREESSQHPSAVTINVGKKMKASYDTSTRWLEVCQVNQEEFEVKGDTKTHLVNLDKRTCTCCMFDIDKFPCAHGIASAKHINLNENMFVDEFHSSYRWRQAYSESIHPNGDMEYWEIPETISEVICLPPSTRVPSGRRKKKRIPSVWEHGRSQPKPKLHKCSRCGQSGHNKSTCVAAI</sequence>
<feature type="compositionally biased region" description="Low complexity" evidence="5">
    <location>
        <begin position="136"/>
        <end position="148"/>
    </location>
</feature>
<dbReference type="PROSITE" id="PS50158">
    <property type="entry name" value="ZF_CCHC"/>
    <property type="match status" value="1"/>
</dbReference>
<dbReference type="SMART" id="SM00575">
    <property type="entry name" value="ZnF_PMZ"/>
    <property type="match status" value="1"/>
</dbReference>
<dbReference type="InterPro" id="IPR004252">
    <property type="entry name" value="Probable_transposase_24"/>
</dbReference>
<feature type="compositionally biased region" description="Basic residues" evidence="5">
    <location>
        <begin position="1170"/>
        <end position="1180"/>
    </location>
</feature>
<dbReference type="InterPro" id="IPR007527">
    <property type="entry name" value="Znf_SWIM"/>
</dbReference>
<evidence type="ECO:0000256" key="5">
    <source>
        <dbReference type="SAM" id="MobiDB-lite"/>
    </source>
</evidence>
<dbReference type="Pfam" id="PF03004">
    <property type="entry name" value="Transposase_24"/>
    <property type="match status" value="1"/>
</dbReference>
<dbReference type="Pfam" id="PF04434">
    <property type="entry name" value="SWIM"/>
    <property type="match status" value="1"/>
</dbReference>
<dbReference type="PROSITE" id="PS50966">
    <property type="entry name" value="ZF_SWIM"/>
    <property type="match status" value="1"/>
</dbReference>
<feature type="compositionally biased region" description="Low complexity" evidence="5">
    <location>
        <begin position="70"/>
        <end position="94"/>
    </location>
</feature>
<accession>A0A8T2FX69</accession>
<evidence type="ECO:0000256" key="4">
    <source>
        <dbReference type="PROSITE-ProRule" id="PRU00047"/>
    </source>
</evidence>
<dbReference type="InterPro" id="IPR006564">
    <property type="entry name" value="Znf_PMZ"/>
</dbReference>
<reference evidence="8 9" key="1">
    <citation type="submission" date="2020-12" db="EMBL/GenBank/DDBJ databases">
        <title>Concerted genomic and epigenomic changes stabilize Arabidopsis allopolyploids.</title>
        <authorList>
            <person name="Chen Z."/>
        </authorList>
    </citation>
    <scope>NUCLEOTIDE SEQUENCE [LARGE SCALE GENOMIC DNA]</scope>
    <source>
        <strain evidence="8">As9502</strain>
        <tissue evidence="8">Leaf</tissue>
    </source>
</reference>
<name>A0A8T2FX69_ARASU</name>
<proteinExistence type="predicted"/>
<protein>
    <submittedName>
        <fullName evidence="8">Transposase MuDR plant</fullName>
    </submittedName>
</protein>
<dbReference type="InterPro" id="IPR001878">
    <property type="entry name" value="Znf_CCHC"/>
</dbReference>
<evidence type="ECO:0000259" key="6">
    <source>
        <dbReference type="PROSITE" id="PS50158"/>
    </source>
</evidence>
<dbReference type="EMBL" id="JAEFBJ010000002">
    <property type="protein sequence ID" value="KAG7640628.1"/>
    <property type="molecule type" value="Genomic_DNA"/>
</dbReference>
<feature type="compositionally biased region" description="Polar residues" evidence="5">
    <location>
        <begin position="1182"/>
        <end position="1196"/>
    </location>
</feature>
<feature type="compositionally biased region" description="Low complexity" evidence="5">
    <location>
        <begin position="104"/>
        <end position="126"/>
    </location>
</feature>